<comment type="caution">
    <text evidence="1">The sequence shown here is derived from an EMBL/GenBank/DDBJ whole genome shotgun (WGS) entry which is preliminary data.</text>
</comment>
<organism evidence="1 2">
    <name type="scientific">Tepidibacillus decaturensis</name>
    <dbReference type="NCBI Taxonomy" id="1413211"/>
    <lineage>
        <taxon>Bacteria</taxon>
        <taxon>Bacillati</taxon>
        <taxon>Bacillota</taxon>
        <taxon>Bacilli</taxon>
        <taxon>Bacillales</taxon>
        <taxon>Bacillaceae</taxon>
        <taxon>Tepidibacillus</taxon>
    </lineage>
</organism>
<dbReference type="STRING" id="1413211.U473_05995"/>
<evidence type="ECO:0008006" key="3">
    <source>
        <dbReference type="Google" id="ProtNLM"/>
    </source>
</evidence>
<evidence type="ECO:0000313" key="2">
    <source>
        <dbReference type="Proteomes" id="UP000070352"/>
    </source>
</evidence>
<keyword evidence="2" id="KW-1185">Reference proteome</keyword>
<dbReference type="InterPro" id="IPR011990">
    <property type="entry name" value="TPR-like_helical_dom_sf"/>
</dbReference>
<name>A0A135L3K9_9BACI</name>
<dbReference type="Proteomes" id="UP000070352">
    <property type="component" value="Unassembled WGS sequence"/>
</dbReference>
<dbReference type="AlphaFoldDB" id="A0A135L3K9"/>
<dbReference type="EMBL" id="LSKU01000001">
    <property type="protein sequence ID" value="KXG43614.1"/>
    <property type="molecule type" value="Genomic_DNA"/>
</dbReference>
<gene>
    <name evidence="1" type="ORF">U473_05995</name>
</gene>
<dbReference type="RefSeq" id="WP_068724333.1">
    <property type="nucleotide sequence ID" value="NZ_LSKU01000001.1"/>
</dbReference>
<dbReference type="SUPFAM" id="SSF81901">
    <property type="entry name" value="HCP-like"/>
    <property type="match status" value="1"/>
</dbReference>
<reference evidence="1 2" key="1">
    <citation type="submission" date="2016-02" db="EMBL/GenBank/DDBJ databases">
        <title>Draft Genome for Tepidibacillus decaturensis nov. sp. Strain Z9, an Anaerobic, Moderately Thermophilic and Heterotrophic Bacterium from Deep Subsurface of the Illinois Basin, USA.</title>
        <authorList>
            <person name="Dong Y."/>
            <person name="Chang J.Y."/>
            <person name="Sanford R."/>
            <person name="Fouke B.W."/>
        </authorList>
    </citation>
    <scope>NUCLEOTIDE SEQUENCE [LARGE SCALE GENOMIC DNA]</scope>
    <source>
        <strain evidence="1 2">Z9</strain>
    </source>
</reference>
<evidence type="ECO:0000313" key="1">
    <source>
        <dbReference type="EMBL" id="KXG43614.1"/>
    </source>
</evidence>
<sequence length="72" mass="8583">MAKKTYTIAKQPMIVRQIAVNFEKRLHFEQATQWYKKWLELEPFQSEALLGLAKNEWLKGNKETGMVLLFRL</sequence>
<proteinExistence type="predicted"/>
<dbReference type="OrthoDB" id="2370959at2"/>
<protein>
    <recommendedName>
        <fullName evidence="3">Bacterial transcriptional activator domain-containing protein</fullName>
    </recommendedName>
</protein>
<dbReference type="Gene3D" id="1.25.40.10">
    <property type="entry name" value="Tetratricopeptide repeat domain"/>
    <property type="match status" value="1"/>
</dbReference>
<accession>A0A135L3K9</accession>